<accession>A0AAP6ZJI2</accession>
<dbReference type="Pfam" id="PF08811">
    <property type="entry name" value="DUF1800"/>
    <property type="match status" value="1"/>
</dbReference>
<dbReference type="Proteomes" id="UP000576645">
    <property type="component" value="Unassembled WGS sequence"/>
</dbReference>
<dbReference type="PANTHER" id="PTHR43737:SF1">
    <property type="entry name" value="DUF1501 DOMAIN-CONTAINING PROTEIN"/>
    <property type="match status" value="1"/>
</dbReference>
<sequence>MPLNYKLSVILLLNVLLTAACQSSEDEQANEGALSTNTHQNWHCQNSDTSHQVRFLNQSTFGANRTEVARLCQLGQSQWFLNQLDERPSYLMPYVQTELAQADQESEDELSAFVFESPTFGFWTNAIAGNDQLRQRMAFALSEIFVISTKGGEVLAETPTAIARYQDLLIKHAFGNYRTLLDDITYSATMGYYLTYIGSKKADPATGRVPDENYARELLQLFSIGVTLLNQDGTQKTDSQGKPVEAYNNRDITGLAKVFTGFDLDVPAALDEDERHDAWMDAALKPMIIRTEDHSQVEKHFLGKTLAANTPARQTIQQTLDHIFAHPNVAPFFSTQLIKRLTSSNPSPAYVKRVADSFDAGWYTLPNGQVVGTRQRGDLGATLAAILFDPETRQDPASQYGKLREPILTFTQWARAFEIRKVTPQFKLDLWSTDSADALSQHPYRSPSVFNYFRPGYVPPGSHSADMGLTAPEMQLINASSLPGYSNFLTHFIFNNMVEEDIDDAQAELAEEGKRVSRSQVKQSFHARYQYEYQLARHPDKLVQHLDLLLTGNRLSTDTKRSIATSINELDSNEDRLLRVQLAILMVMTSPDYLFQY</sequence>
<feature type="chain" id="PRO_5043049649" evidence="1">
    <location>
        <begin position="24"/>
        <end position="597"/>
    </location>
</feature>
<reference evidence="2 3" key="1">
    <citation type="submission" date="2019-09" db="EMBL/GenBank/DDBJ databases">
        <title>Draft genome sequencing and comparative genomics of hatchery-associated Vibrios.</title>
        <authorList>
            <person name="Kehlet-Delgado H."/>
            <person name="Mueller R.S."/>
        </authorList>
    </citation>
    <scope>NUCLEOTIDE SEQUENCE [LARGE SCALE GENOMIC DNA]</scope>
    <source>
        <strain evidence="2 3">09-121-3</strain>
    </source>
</reference>
<evidence type="ECO:0000256" key="1">
    <source>
        <dbReference type="SAM" id="SignalP"/>
    </source>
</evidence>
<dbReference type="PROSITE" id="PS51257">
    <property type="entry name" value="PROKAR_LIPOPROTEIN"/>
    <property type="match status" value="1"/>
</dbReference>
<evidence type="ECO:0000313" key="2">
    <source>
        <dbReference type="EMBL" id="NOJ21561.1"/>
    </source>
</evidence>
<dbReference type="AlphaFoldDB" id="A0AAP6ZJI2"/>
<dbReference type="PANTHER" id="PTHR43737">
    <property type="entry name" value="BLL7424 PROTEIN"/>
    <property type="match status" value="1"/>
</dbReference>
<keyword evidence="1" id="KW-0732">Signal</keyword>
<dbReference type="InterPro" id="IPR014917">
    <property type="entry name" value="DUF1800"/>
</dbReference>
<feature type="signal peptide" evidence="1">
    <location>
        <begin position="1"/>
        <end position="23"/>
    </location>
</feature>
<dbReference type="EMBL" id="VTXP01000001">
    <property type="protein sequence ID" value="NOJ21561.1"/>
    <property type="molecule type" value="Genomic_DNA"/>
</dbReference>
<name>A0AAP6ZJI2_9VIBR</name>
<protein>
    <submittedName>
        <fullName evidence="2">DUF1800 domain-containing protein</fullName>
    </submittedName>
</protein>
<proteinExistence type="predicted"/>
<gene>
    <name evidence="2" type="ORF">F0238_02330</name>
</gene>
<evidence type="ECO:0000313" key="3">
    <source>
        <dbReference type="Proteomes" id="UP000576645"/>
    </source>
</evidence>
<dbReference type="RefSeq" id="WP_165579801.1">
    <property type="nucleotide sequence ID" value="NZ_VTXP01000001.1"/>
</dbReference>
<organism evidence="2 3">
    <name type="scientific">Vibrio coralliilyticus</name>
    <dbReference type="NCBI Taxonomy" id="190893"/>
    <lineage>
        <taxon>Bacteria</taxon>
        <taxon>Pseudomonadati</taxon>
        <taxon>Pseudomonadota</taxon>
        <taxon>Gammaproteobacteria</taxon>
        <taxon>Vibrionales</taxon>
        <taxon>Vibrionaceae</taxon>
        <taxon>Vibrio</taxon>
    </lineage>
</organism>
<comment type="caution">
    <text evidence="2">The sequence shown here is derived from an EMBL/GenBank/DDBJ whole genome shotgun (WGS) entry which is preliminary data.</text>
</comment>